<evidence type="ECO:0000313" key="3">
    <source>
        <dbReference type="Proteomes" id="UP001190700"/>
    </source>
</evidence>
<dbReference type="EMBL" id="LGRX02034069">
    <property type="protein sequence ID" value="KAK3238935.1"/>
    <property type="molecule type" value="Genomic_DNA"/>
</dbReference>
<gene>
    <name evidence="2" type="ORF">CYMTET_51098</name>
</gene>
<feature type="region of interest" description="Disordered" evidence="1">
    <location>
        <begin position="216"/>
        <end position="240"/>
    </location>
</feature>
<sequence length="429" mass="46483">MVTTSQITPPHVTAGRLPPYQVTQPGHSTSCDSPAASSVPGDNQPGHSTSCDSPAASPCQVTTSQATPPHVTAGRLPPCQSQEDDLLIERLFPDASALVLETVNPLADPPISTPTGALEELPAERDMSLSSRLSISNLQQDAAVVTVVHNPVPRRASVVQVPDIEAKNLRKSKVMRKNSAMEVCHGSVSGSLRQLEKHLSMNSPTAQQTELKRTWAERALGERGRASTASESEGGMHVNNPVMSAIRHARASMARKTTKEESDLAGRSSIFRRISHSAHKHKYDRRRLGEASIAGETVPARPVSGGRSRPSDQSLSPPDRSRGGPLDGVEEASREVLRLESMVSDLDERNEFFDEEACAHLEEADEEPVRLMPEYIPTRPPLMSDDSEWDTNGAQVARQVTALLDEASQWQEAHHLPDAAAPGKMVFEE</sequence>
<organism evidence="2 3">
    <name type="scientific">Cymbomonas tetramitiformis</name>
    <dbReference type="NCBI Taxonomy" id="36881"/>
    <lineage>
        <taxon>Eukaryota</taxon>
        <taxon>Viridiplantae</taxon>
        <taxon>Chlorophyta</taxon>
        <taxon>Pyramimonadophyceae</taxon>
        <taxon>Pyramimonadales</taxon>
        <taxon>Pyramimonadaceae</taxon>
        <taxon>Cymbomonas</taxon>
    </lineage>
</organism>
<reference evidence="2 3" key="1">
    <citation type="journal article" date="2015" name="Genome Biol. Evol.">
        <title>Comparative Genomics of a Bacterivorous Green Alga Reveals Evolutionary Causalities and Consequences of Phago-Mixotrophic Mode of Nutrition.</title>
        <authorList>
            <person name="Burns J.A."/>
            <person name="Paasch A."/>
            <person name="Narechania A."/>
            <person name="Kim E."/>
        </authorList>
    </citation>
    <scope>NUCLEOTIDE SEQUENCE [LARGE SCALE GENOMIC DNA]</scope>
    <source>
        <strain evidence="2 3">PLY_AMNH</strain>
    </source>
</reference>
<dbReference type="Proteomes" id="UP001190700">
    <property type="component" value="Unassembled WGS sequence"/>
</dbReference>
<feature type="compositionally biased region" description="Basic and acidic residues" evidence="1">
    <location>
        <begin position="216"/>
        <end position="225"/>
    </location>
</feature>
<feature type="region of interest" description="Disordered" evidence="1">
    <location>
        <begin position="1"/>
        <end position="78"/>
    </location>
</feature>
<evidence type="ECO:0000313" key="2">
    <source>
        <dbReference type="EMBL" id="KAK3238935.1"/>
    </source>
</evidence>
<accession>A0AAE0BMY9</accession>
<feature type="compositionally biased region" description="Polar residues" evidence="1">
    <location>
        <begin position="21"/>
        <end position="36"/>
    </location>
</feature>
<comment type="caution">
    <text evidence="2">The sequence shown here is derived from an EMBL/GenBank/DDBJ whole genome shotgun (WGS) entry which is preliminary data.</text>
</comment>
<evidence type="ECO:0000256" key="1">
    <source>
        <dbReference type="SAM" id="MobiDB-lite"/>
    </source>
</evidence>
<feature type="compositionally biased region" description="Basic residues" evidence="1">
    <location>
        <begin position="275"/>
        <end position="285"/>
    </location>
</feature>
<dbReference type="AlphaFoldDB" id="A0AAE0BMY9"/>
<proteinExistence type="predicted"/>
<protein>
    <submittedName>
        <fullName evidence="2">Uncharacterized protein</fullName>
    </submittedName>
</protein>
<feature type="region of interest" description="Disordered" evidence="1">
    <location>
        <begin position="275"/>
        <end position="330"/>
    </location>
</feature>
<keyword evidence="3" id="KW-1185">Reference proteome</keyword>
<name>A0AAE0BMY9_9CHLO</name>